<dbReference type="Proteomes" id="UP000295985">
    <property type="component" value="Unassembled WGS sequence"/>
</dbReference>
<evidence type="ECO:0000313" key="5">
    <source>
        <dbReference type="Proteomes" id="UP000295985"/>
    </source>
</evidence>
<dbReference type="AlphaFoldDB" id="A0A2U1UEH6"/>
<evidence type="ECO:0000313" key="4">
    <source>
        <dbReference type="EMBL" id="QCR04483.1"/>
    </source>
</evidence>
<dbReference type="Proteomes" id="UP000303847">
    <property type="component" value="Chromosome"/>
</dbReference>
<name>A0A2U1UEH6_9GAMM</name>
<organism evidence="3 5">
    <name type="scientific">Brenneria nigrifluens DSM 30175 = ATCC 13028</name>
    <dbReference type="NCBI Taxonomy" id="1121120"/>
    <lineage>
        <taxon>Bacteria</taxon>
        <taxon>Pseudomonadati</taxon>
        <taxon>Pseudomonadota</taxon>
        <taxon>Gammaproteobacteria</taxon>
        <taxon>Enterobacterales</taxon>
        <taxon>Pectobacteriaceae</taxon>
        <taxon>Brenneria</taxon>
    </lineage>
</organism>
<feature type="transmembrane region" description="Helical" evidence="1">
    <location>
        <begin position="62"/>
        <end position="80"/>
    </location>
</feature>
<dbReference type="RefSeq" id="WP_050815604.1">
    <property type="nucleotide sequence ID" value="NZ_CP034036.1"/>
</dbReference>
<reference evidence="3 5" key="1">
    <citation type="submission" date="2018-04" db="EMBL/GenBank/DDBJ databases">
        <title>Brenneria corticis sp.nov.</title>
        <authorList>
            <person name="Li Y."/>
        </authorList>
    </citation>
    <scope>NUCLEOTIDE SEQUENCE [LARGE SCALE GENOMIC DNA]</scope>
    <source>
        <strain evidence="3 5">LMG 2694</strain>
    </source>
</reference>
<keyword evidence="1" id="KW-1133">Transmembrane helix</keyword>
<sequence length="85" mass="9381">MQSNHRKSWILNTLFPLFFISAIVLAVIIASLVTKAFFAGVLWVMGGEFDMTWNDVLRISKMGLYGGGILGGGIALARYLKIRGF</sequence>
<dbReference type="EMBL" id="QDKK01000055">
    <property type="protein sequence ID" value="PWC19393.1"/>
    <property type="molecule type" value="Genomic_DNA"/>
</dbReference>
<reference evidence="4 6" key="2">
    <citation type="submission" date="2018-11" db="EMBL/GenBank/DDBJ databases">
        <title>Genome sequences of Brenneria nigrifluens and Brenneria rubrifaciens.</title>
        <authorList>
            <person name="Poret-Peterson A.T."/>
            <person name="McClean A.E."/>
            <person name="Kluepfel D.A."/>
        </authorList>
    </citation>
    <scope>NUCLEOTIDE SEQUENCE [LARGE SCALE GENOMIC DNA]</scope>
    <source>
        <strain evidence="4 6">ATCC 13028</strain>
    </source>
</reference>
<gene>
    <name evidence="3" type="ORF">DDT54_21530</name>
    <name evidence="2" type="ORF">DDT54_22050</name>
    <name evidence="4" type="ORF">EH206_10060</name>
</gene>
<evidence type="ECO:0000256" key="1">
    <source>
        <dbReference type="SAM" id="Phobius"/>
    </source>
</evidence>
<dbReference type="EMBL" id="QDKK01000053">
    <property type="protein sequence ID" value="PWC20079.1"/>
    <property type="molecule type" value="Genomic_DNA"/>
</dbReference>
<accession>A0A2U1UEH6</accession>
<keyword evidence="1" id="KW-0812">Transmembrane</keyword>
<protein>
    <submittedName>
        <fullName evidence="3">Uncharacterized protein</fullName>
    </submittedName>
</protein>
<proteinExistence type="predicted"/>
<evidence type="ECO:0000313" key="3">
    <source>
        <dbReference type="EMBL" id="PWC20079.1"/>
    </source>
</evidence>
<dbReference type="EMBL" id="CP034036">
    <property type="protein sequence ID" value="QCR04483.1"/>
    <property type="molecule type" value="Genomic_DNA"/>
</dbReference>
<keyword evidence="6" id="KW-1185">Reference proteome</keyword>
<evidence type="ECO:0000313" key="6">
    <source>
        <dbReference type="Proteomes" id="UP000303847"/>
    </source>
</evidence>
<evidence type="ECO:0000313" key="2">
    <source>
        <dbReference type="EMBL" id="PWC19393.1"/>
    </source>
</evidence>
<feature type="transmembrane region" description="Helical" evidence="1">
    <location>
        <begin position="9"/>
        <end position="42"/>
    </location>
</feature>
<keyword evidence="1" id="KW-0472">Membrane</keyword>